<keyword evidence="5" id="KW-0414">Isoprene biosynthesis</keyword>
<dbReference type="CDD" id="cd13944">
    <property type="entry name" value="lytB_ispH"/>
    <property type="match status" value="1"/>
</dbReference>
<feature type="binding site" evidence="5">
    <location>
        <position position="221"/>
    </location>
    <ligand>
        <name>dimethylallyl diphosphate</name>
        <dbReference type="ChEBI" id="CHEBI:57623"/>
    </ligand>
</feature>
<feature type="binding site" evidence="5">
    <location>
        <position position="11"/>
    </location>
    <ligand>
        <name>[4Fe-4S] cluster</name>
        <dbReference type="ChEBI" id="CHEBI:49883"/>
    </ligand>
</feature>
<feature type="domain" description="S1 motif" evidence="6">
    <location>
        <begin position="305"/>
        <end position="374"/>
    </location>
</feature>
<evidence type="ECO:0000256" key="4">
    <source>
        <dbReference type="ARBA" id="ARBA00023014"/>
    </source>
</evidence>
<comment type="pathway">
    <text evidence="5">Isoprenoid biosynthesis; isopentenyl diphosphate biosynthesis via DXP pathway; isopentenyl diphosphate from 1-deoxy-D-xylulose 5-phosphate: step 6/6.</text>
</comment>
<feature type="binding site" evidence="5">
    <location>
        <position position="267"/>
    </location>
    <ligand>
        <name>isopentenyl diphosphate</name>
        <dbReference type="ChEBI" id="CHEBI:128769"/>
    </ligand>
</feature>
<feature type="binding site" evidence="5">
    <location>
        <position position="222"/>
    </location>
    <ligand>
        <name>(2E)-4-hydroxy-3-methylbut-2-enyl diphosphate</name>
        <dbReference type="ChEBI" id="CHEBI:128753"/>
    </ligand>
</feature>
<feature type="binding site" evidence="5">
    <location>
        <position position="267"/>
    </location>
    <ligand>
        <name>dimethylallyl diphosphate</name>
        <dbReference type="ChEBI" id="CHEBI:57623"/>
    </ligand>
</feature>
<dbReference type="InterPro" id="IPR003451">
    <property type="entry name" value="LytB/IspH"/>
</dbReference>
<feature type="binding site" evidence="5">
    <location>
        <position position="223"/>
    </location>
    <ligand>
        <name>isopentenyl diphosphate</name>
        <dbReference type="ChEBI" id="CHEBI:128769"/>
    </ligand>
</feature>
<evidence type="ECO:0000256" key="5">
    <source>
        <dbReference type="HAMAP-Rule" id="MF_00191"/>
    </source>
</evidence>
<accession>A0A9D1TGV0</accession>
<keyword evidence="3 5" id="KW-0408">Iron</keyword>
<feature type="binding site" evidence="5">
    <location>
        <position position="72"/>
    </location>
    <ligand>
        <name>dimethylallyl diphosphate</name>
        <dbReference type="ChEBI" id="CHEBI:57623"/>
    </ligand>
</feature>
<dbReference type="EMBL" id="DXIE01000003">
    <property type="protein sequence ID" value="HIV61274.1"/>
    <property type="molecule type" value="Genomic_DNA"/>
</dbReference>
<evidence type="ECO:0000256" key="2">
    <source>
        <dbReference type="ARBA" id="ARBA00022723"/>
    </source>
</evidence>
<dbReference type="CDD" id="cd04465">
    <property type="entry name" value="S1_RPS1_repeat_ec2_hs2"/>
    <property type="match status" value="1"/>
</dbReference>
<dbReference type="FunFam" id="2.40.50.140:FF:000051">
    <property type="entry name" value="RNA-binding transcriptional accessory protein"/>
    <property type="match status" value="1"/>
</dbReference>
<feature type="binding site" evidence="5">
    <location>
        <position position="39"/>
    </location>
    <ligand>
        <name>dimethylallyl diphosphate</name>
        <dbReference type="ChEBI" id="CHEBI:57623"/>
    </ligand>
</feature>
<sequence>MIEVAKTAGFCFGVKRAVELAEKLSQTEKQIYCYGEIIHNKHEISRLEAMSIKTAYSIDDIKDGSTVIIRAHGVPKQTYDIFKKKNCKIADATCPFVSKIHRIVQKEHSENRRILILGSAGHPEILGISGWCENAIVCEDLNAIETAFKDGFLSSDMPLSVVGQTTLNRTIWDISVNFLKKQCTNIKIFDTICNATDERQAEARLLAGKSDCIIVIGDKKSSNTKRLYEISKTLCSHVCYIEDASELSNDFCNRFNGRHVGITAGASTPAWIIKEVSNMMSEETKFENEDFAAMLEESLKSIKNGEKVTGTVISISQNEVQVDLGTKQTAYIPLDELSDDPNYKAEDHIKPGDEIEAVVIRVNDGEGLISLSKKRIDQMKGWETIEAAKENHTVVEGTIVEENRGGIVATAAGVRIFIPASQTGVPKDESMAQLVKTKQSFYITEINRQRKRVVGSIRAVQQEARKAAAEKVWESIEVGNEYEGTVKSLTSYGAFVDIGGVDGMIHISELSWGRIKHPSEVVAIGDKVHVYVIALDKDNKKISLGYKRSEDNPWTIFTSKYSVGDTAKVKILKFMPFGAFAEIVPGVDGLIHISQIADHRIAKADETLSVGEEVDAKIIDINEEKKKVSLSIRALLTGEEASETEE</sequence>
<dbReference type="InterPro" id="IPR035104">
    <property type="entry name" value="Ribosomal_protein_S1-like"/>
</dbReference>
<feature type="binding site" evidence="5">
    <location>
        <position position="122"/>
    </location>
    <ligand>
        <name>(2E)-4-hydroxy-3-methylbut-2-enyl diphosphate</name>
        <dbReference type="ChEBI" id="CHEBI:128753"/>
    </ligand>
</feature>
<dbReference type="Pfam" id="PF02401">
    <property type="entry name" value="LYTB"/>
    <property type="match status" value="1"/>
</dbReference>
<evidence type="ECO:0000256" key="3">
    <source>
        <dbReference type="ARBA" id="ARBA00023004"/>
    </source>
</evidence>
<gene>
    <name evidence="5" type="primary">ispH</name>
    <name evidence="7" type="ORF">H9746_00240</name>
</gene>
<organism evidence="7 8">
    <name type="scientific">Candidatus Butyricicoccus avistercoris</name>
    <dbReference type="NCBI Taxonomy" id="2838518"/>
    <lineage>
        <taxon>Bacteria</taxon>
        <taxon>Bacillati</taxon>
        <taxon>Bacillota</taxon>
        <taxon>Clostridia</taxon>
        <taxon>Eubacteriales</taxon>
        <taxon>Butyricicoccaceae</taxon>
        <taxon>Butyricicoccus</taxon>
    </lineage>
</organism>
<feature type="domain" description="S1 motif" evidence="6">
    <location>
        <begin position="479"/>
        <end position="547"/>
    </location>
</feature>
<proteinExistence type="inferred from homology"/>
<dbReference type="GO" id="GO:0019288">
    <property type="term" value="P:isopentenyl diphosphate biosynthetic process, methylerythritol 4-phosphate pathway"/>
    <property type="evidence" value="ECO:0007669"/>
    <property type="project" value="UniProtKB-UniRule"/>
</dbReference>
<feature type="binding site" evidence="5">
    <location>
        <position position="122"/>
    </location>
    <ligand>
        <name>isopentenyl diphosphate</name>
        <dbReference type="ChEBI" id="CHEBI:128769"/>
    </ligand>
</feature>
<dbReference type="NCBIfam" id="TIGR00216">
    <property type="entry name" value="ispH_lytB"/>
    <property type="match status" value="1"/>
</dbReference>
<keyword evidence="7" id="KW-0687">Ribonucleoprotein</keyword>
<dbReference type="InterPro" id="IPR003029">
    <property type="entry name" value="S1_domain"/>
</dbReference>
<dbReference type="GO" id="GO:0016114">
    <property type="term" value="P:terpenoid biosynthetic process"/>
    <property type="evidence" value="ECO:0007669"/>
    <property type="project" value="UniProtKB-UniRule"/>
</dbReference>
<feature type="binding site" evidence="5">
    <location>
        <position position="222"/>
    </location>
    <ligand>
        <name>isopentenyl diphosphate</name>
        <dbReference type="ChEBI" id="CHEBI:128769"/>
    </ligand>
</feature>
<keyword evidence="1 5" id="KW-0004">4Fe-4S</keyword>
<dbReference type="GO" id="GO:0005840">
    <property type="term" value="C:ribosome"/>
    <property type="evidence" value="ECO:0007669"/>
    <property type="project" value="UniProtKB-KW"/>
</dbReference>
<dbReference type="Pfam" id="PF00575">
    <property type="entry name" value="S1"/>
    <property type="match status" value="4"/>
</dbReference>
<dbReference type="SMART" id="SM00316">
    <property type="entry name" value="S1"/>
    <property type="match status" value="4"/>
</dbReference>
<reference evidence="7" key="2">
    <citation type="submission" date="2021-04" db="EMBL/GenBank/DDBJ databases">
        <authorList>
            <person name="Gilroy R."/>
        </authorList>
    </citation>
    <scope>NUCLEOTIDE SEQUENCE</scope>
    <source>
        <strain evidence="7">CHK193-4272</strain>
    </source>
</reference>
<dbReference type="GO" id="GO:0050992">
    <property type="term" value="P:dimethylallyl diphosphate biosynthetic process"/>
    <property type="evidence" value="ECO:0007669"/>
    <property type="project" value="UniProtKB-UniRule"/>
</dbReference>
<comment type="catalytic activity">
    <reaction evidence="5">
        <text>dimethylallyl diphosphate + 2 oxidized [2Fe-2S]-[ferredoxin] + H2O = (2E)-4-hydroxy-3-methylbut-2-enyl diphosphate + 2 reduced [2Fe-2S]-[ferredoxin] + 2 H(+)</text>
        <dbReference type="Rhea" id="RHEA:24825"/>
        <dbReference type="Rhea" id="RHEA-COMP:10000"/>
        <dbReference type="Rhea" id="RHEA-COMP:10001"/>
        <dbReference type="ChEBI" id="CHEBI:15377"/>
        <dbReference type="ChEBI" id="CHEBI:15378"/>
        <dbReference type="ChEBI" id="CHEBI:33737"/>
        <dbReference type="ChEBI" id="CHEBI:33738"/>
        <dbReference type="ChEBI" id="CHEBI:57623"/>
        <dbReference type="ChEBI" id="CHEBI:128753"/>
        <dbReference type="EC" id="1.17.7.4"/>
    </reaction>
</comment>
<dbReference type="InterPro" id="IPR012340">
    <property type="entry name" value="NA-bd_OB-fold"/>
</dbReference>
<dbReference type="Gene3D" id="2.40.50.140">
    <property type="entry name" value="Nucleic acid-binding proteins"/>
    <property type="match status" value="3"/>
</dbReference>
<dbReference type="CDD" id="cd05687">
    <property type="entry name" value="S1_RPS1_repeat_ec1_hs1"/>
    <property type="match status" value="1"/>
</dbReference>
<feature type="binding site" evidence="5">
    <location>
        <position position="72"/>
    </location>
    <ligand>
        <name>isopentenyl diphosphate</name>
        <dbReference type="ChEBI" id="CHEBI:128769"/>
    </ligand>
</feature>
<feature type="binding site" evidence="5">
    <location>
        <position position="221"/>
    </location>
    <ligand>
        <name>(2E)-4-hydroxy-3-methylbut-2-enyl diphosphate</name>
        <dbReference type="ChEBI" id="CHEBI:128753"/>
    </ligand>
</feature>
<evidence type="ECO:0000313" key="7">
    <source>
        <dbReference type="EMBL" id="HIV61274.1"/>
    </source>
</evidence>
<reference evidence="7" key="1">
    <citation type="journal article" date="2021" name="PeerJ">
        <title>Extensive microbial diversity within the chicken gut microbiome revealed by metagenomics and culture.</title>
        <authorList>
            <person name="Gilroy R."/>
            <person name="Ravi A."/>
            <person name="Getino M."/>
            <person name="Pursley I."/>
            <person name="Horton D.L."/>
            <person name="Alikhan N.F."/>
            <person name="Baker D."/>
            <person name="Gharbi K."/>
            <person name="Hall N."/>
            <person name="Watson M."/>
            <person name="Adriaenssens E.M."/>
            <person name="Foster-Nyarko E."/>
            <person name="Jarju S."/>
            <person name="Secka A."/>
            <person name="Antonio M."/>
            <person name="Oren A."/>
            <person name="Chaudhuri R.R."/>
            <person name="La Ragione R."/>
            <person name="Hildebrand F."/>
            <person name="Pallen M.J."/>
        </authorList>
    </citation>
    <scope>NUCLEOTIDE SEQUENCE</scope>
    <source>
        <strain evidence="7">CHK193-4272</strain>
    </source>
</reference>
<feature type="binding site" evidence="5">
    <location>
        <position position="221"/>
    </location>
    <ligand>
        <name>isopentenyl diphosphate</name>
        <dbReference type="ChEBI" id="CHEBI:128769"/>
    </ligand>
</feature>
<dbReference type="Proteomes" id="UP000886808">
    <property type="component" value="Unassembled WGS sequence"/>
</dbReference>
<dbReference type="GO" id="GO:0046872">
    <property type="term" value="F:metal ion binding"/>
    <property type="evidence" value="ECO:0007669"/>
    <property type="project" value="UniProtKB-KW"/>
</dbReference>
<comment type="similarity">
    <text evidence="5">Belongs to the IspH family.</text>
</comment>
<dbReference type="CDD" id="cd05688">
    <property type="entry name" value="S1_RPS1_repeat_ec3"/>
    <property type="match status" value="1"/>
</dbReference>
<dbReference type="Gene3D" id="3.40.50.11270">
    <property type="match status" value="1"/>
</dbReference>
<protein>
    <recommendedName>
        <fullName evidence="5">4-hydroxy-3-methylbut-2-enyl diphosphate reductase</fullName>
        <shortName evidence="5">HMBPP reductase</shortName>
        <ecNumber evidence="5">1.17.7.4</ecNumber>
    </recommendedName>
</protein>
<dbReference type="GO" id="GO:0003729">
    <property type="term" value="F:mRNA binding"/>
    <property type="evidence" value="ECO:0007669"/>
    <property type="project" value="UniProtKB-ARBA"/>
</dbReference>
<dbReference type="SUPFAM" id="SSF50249">
    <property type="entry name" value="Nucleic acid-binding proteins"/>
    <property type="match status" value="4"/>
</dbReference>
<comment type="pathway">
    <text evidence="5">Isoprenoid biosynthesis; dimethylallyl diphosphate biosynthesis; dimethylallyl diphosphate from (2E)-4-hydroxy-3-methylbutenyl diphosphate: step 1/1.</text>
</comment>
<comment type="catalytic activity">
    <reaction evidence="5">
        <text>isopentenyl diphosphate + 2 oxidized [2Fe-2S]-[ferredoxin] + H2O = (2E)-4-hydroxy-3-methylbut-2-enyl diphosphate + 2 reduced [2Fe-2S]-[ferredoxin] + 2 H(+)</text>
        <dbReference type="Rhea" id="RHEA:24488"/>
        <dbReference type="Rhea" id="RHEA-COMP:10000"/>
        <dbReference type="Rhea" id="RHEA-COMP:10001"/>
        <dbReference type="ChEBI" id="CHEBI:15377"/>
        <dbReference type="ChEBI" id="CHEBI:15378"/>
        <dbReference type="ChEBI" id="CHEBI:33737"/>
        <dbReference type="ChEBI" id="CHEBI:33738"/>
        <dbReference type="ChEBI" id="CHEBI:128753"/>
        <dbReference type="ChEBI" id="CHEBI:128769"/>
        <dbReference type="EC" id="1.17.7.4"/>
    </reaction>
</comment>
<feature type="binding site" evidence="5">
    <location>
        <position position="223"/>
    </location>
    <ligand>
        <name>(2E)-4-hydroxy-3-methylbut-2-enyl diphosphate</name>
        <dbReference type="ChEBI" id="CHEBI:128753"/>
    </ligand>
</feature>
<feature type="binding site" evidence="5">
    <location>
        <position position="223"/>
    </location>
    <ligand>
        <name>dimethylallyl diphosphate</name>
        <dbReference type="ChEBI" id="CHEBI:57623"/>
    </ligand>
</feature>
<dbReference type="NCBIfam" id="NF000907">
    <property type="entry name" value="PRK00087.1"/>
    <property type="match status" value="1"/>
</dbReference>
<dbReference type="GO" id="GO:0051745">
    <property type="term" value="F:4-hydroxy-3-methylbut-2-enyl diphosphate reductase activity"/>
    <property type="evidence" value="ECO:0007669"/>
    <property type="project" value="UniProtKB-UniRule"/>
</dbReference>
<feature type="binding site" evidence="5">
    <location>
        <position position="39"/>
    </location>
    <ligand>
        <name>isopentenyl diphosphate</name>
        <dbReference type="ChEBI" id="CHEBI:128769"/>
    </ligand>
</feature>
<dbReference type="GO" id="GO:0051539">
    <property type="term" value="F:4 iron, 4 sulfur cluster binding"/>
    <property type="evidence" value="ECO:0007669"/>
    <property type="project" value="UniProtKB-UniRule"/>
</dbReference>
<keyword evidence="7" id="KW-0689">Ribosomal protein</keyword>
<feature type="binding site" evidence="5">
    <location>
        <position position="267"/>
    </location>
    <ligand>
        <name>(2E)-4-hydroxy-3-methylbut-2-enyl diphosphate</name>
        <dbReference type="ChEBI" id="CHEBI:128753"/>
    </ligand>
</feature>
<feature type="binding site" evidence="5">
    <location>
        <position position="165"/>
    </location>
    <ligand>
        <name>(2E)-4-hydroxy-3-methylbut-2-enyl diphosphate</name>
        <dbReference type="ChEBI" id="CHEBI:128753"/>
    </ligand>
</feature>
<feature type="binding site" evidence="5">
    <location>
        <position position="122"/>
    </location>
    <ligand>
        <name>dimethylallyl diphosphate</name>
        <dbReference type="ChEBI" id="CHEBI:57623"/>
    </ligand>
</feature>
<evidence type="ECO:0000259" key="6">
    <source>
        <dbReference type="PROSITE" id="PS50126"/>
    </source>
</evidence>
<keyword evidence="4 5" id="KW-0411">Iron-sulfur</keyword>
<keyword evidence="2 5" id="KW-0479">Metal-binding</keyword>
<feature type="binding site" evidence="5">
    <location>
        <position position="193"/>
    </location>
    <ligand>
        <name>[4Fe-4S] cluster</name>
        <dbReference type="ChEBI" id="CHEBI:49883"/>
    </ligand>
</feature>
<dbReference type="AlphaFoldDB" id="A0A9D1TGV0"/>
<feature type="active site" description="Proton donor" evidence="5">
    <location>
        <position position="124"/>
    </location>
</feature>
<dbReference type="Gene3D" id="3.40.1010.20">
    <property type="entry name" value="4-hydroxy-3-methylbut-2-enyl diphosphate reductase, catalytic domain"/>
    <property type="match status" value="2"/>
</dbReference>
<dbReference type="EC" id="1.17.7.4" evidence="5"/>
<keyword evidence="5 7" id="KW-0560">Oxidoreductase</keyword>
<dbReference type="PROSITE" id="PS50126">
    <property type="entry name" value="S1"/>
    <property type="match status" value="3"/>
</dbReference>
<feature type="binding site" evidence="5">
    <location>
        <position position="222"/>
    </location>
    <ligand>
        <name>dimethylallyl diphosphate</name>
        <dbReference type="ChEBI" id="CHEBI:57623"/>
    </ligand>
</feature>
<comment type="function">
    <text evidence="5">Catalyzes the conversion of 1-hydroxy-2-methyl-2-(E)-butenyl 4-diphosphate (HMBPP) into a mixture of isopentenyl diphosphate (IPP) and dimethylallyl diphosphate (DMAPP). Acts in the terminal step of the DOXP/MEP pathway for isoprenoid precursor biosynthesis.</text>
</comment>
<dbReference type="HAMAP" id="MF_00191">
    <property type="entry name" value="IspH"/>
    <property type="match status" value="1"/>
</dbReference>
<dbReference type="GO" id="GO:0005737">
    <property type="term" value="C:cytoplasm"/>
    <property type="evidence" value="ECO:0007669"/>
    <property type="project" value="UniProtKB-ARBA"/>
</dbReference>
<feature type="binding site" evidence="5">
    <location>
        <position position="39"/>
    </location>
    <ligand>
        <name>(2E)-4-hydroxy-3-methylbut-2-enyl diphosphate</name>
        <dbReference type="ChEBI" id="CHEBI:128753"/>
    </ligand>
</feature>
<comment type="cofactor">
    <cofactor evidence="5">
        <name>[4Fe-4S] cluster</name>
        <dbReference type="ChEBI" id="CHEBI:49883"/>
    </cofactor>
    <text evidence="5">Binds 1 [4Fe-4S] cluster per subunit.</text>
</comment>
<name>A0A9D1TGV0_9FIRM</name>
<feature type="binding site" evidence="5">
    <location>
        <position position="72"/>
    </location>
    <ligand>
        <name>(2E)-4-hydroxy-3-methylbut-2-enyl diphosphate</name>
        <dbReference type="ChEBI" id="CHEBI:128753"/>
    </ligand>
</feature>
<feature type="binding site" evidence="5">
    <location>
        <position position="94"/>
    </location>
    <ligand>
        <name>[4Fe-4S] cluster</name>
        <dbReference type="ChEBI" id="CHEBI:49883"/>
    </ligand>
</feature>
<comment type="caution">
    <text evidence="7">The sequence shown here is derived from an EMBL/GenBank/DDBJ whole genome shotgun (WGS) entry which is preliminary data.</text>
</comment>
<evidence type="ECO:0000313" key="8">
    <source>
        <dbReference type="Proteomes" id="UP000886808"/>
    </source>
</evidence>
<dbReference type="PANTHER" id="PTHR30426:SF0">
    <property type="entry name" value="4-HYDROXY-3-METHYLBUT-2-ENYL DIPHOSPHATE REDUCTASE"/>
    <property type="match status" value="1"/>
</dbReference>
<feature type="domain" description="S1 motif" evidence="6">
    <location>
        <begin position="564"/>
        <end position="633"/>
    </location>
</feature>
<dbReference type="PANTHER" id="PTHR30426">
    <property type="entry name" value="4-HYDROXY-3-METHYLBUT-2-ENYL DIPHOSPHATE REDUCTASE"/>
    <property type="match status" value="1"/>
</dbReference>
<evidence type="ECO:0000256" key="1">
    <source>
        <dbReference type="ARBA" id="ARBA00022485"/>
    </source>
</evidence>
<dbReference type="PRINTS" id="PR00681">
    <property type="entry name" value="RIBOSOMALS1"/>
</dbReference>